<evidence type="ECO:0000313" key="1">
    <source>
        <dbReference type="EMBL" id="AIT10819.1"/>
    </source>
</evidence>
<reference evidence="1 2" key="1">
    <citation type="journal article" date="2012" name="Gene">
        <title>Sequence of Leptospira santarosai serovar Shermani genome and prediction of virulence-associated genes.</title>
        <authorList>
            <person name="Chou L.F."/>
            <person name="Chen Y.T."/>
            <person name="Lu C.W."/>
            <person name="Ko Y.C."/>
            <person name="Tang C.Y."/>
            <person name="Pan M.J."/>
            <person name="Tian Y.C."/>
            <person name="Chiu C.H."/>
            <person name="Hung C.C."/>
            <person name="Yang C.W."/>
        </authorList>
    </citation>
    <scope>NUCLEOTIDE SEQUENCE [LARGE SCALE GENOMIC DNA]</scope>
    <source>
        <strain evidence="1">LT 821</strain>
    </source>
</reference>
<name>A0A097ESB1_9LEPT</name>
<protein>
    <submittedName>
        <fullName evidence="1">Uncharacterized protein</fullName>
    </submittedName>
</protein>
<accession>A0A097ESB1</accession>
<reference evidence="1 2" key="2">
    <citation type="journal article" date="2014" name="Emerg. Microbes Infect.">
        <title>Potential impact on kidney infection: a whole-genome analysis of Leptospira santarosai serovar Shermani.</title>
        <authorList>
            <person name="Chou L.F."/>
            <person name="Chen T.W."/>
            <person name="Ko Y.C."/>
            <person name="Pan M.J."/>
            <person name="Tian Y.C."/>
            <person name="Chiu C.H."/>
            <person name="Tang P."/>
            <person name="Hung C.C."/>
            <person name="Yang C.W."/>
        </authorList>
    </citation>
    <scope>NUCLEOTIDE SEQUENCE</scope>
    <source>
        <strain evidence="1 2">LT 821</strain>
    </source>
</reference>
<gene>
    <name evidence="1" type="ORF">LSS_20935</name>
</gene>
<dbReference type="KEGG" id="lst:LSS_20935"/>
<evidence type="ECO:0000313" key="2">
    <source>
        <dbReference type="Proteomes" id="UP000035800"/>
    </source>
</evidence>
<organism evidence="1 2">
    <name type="scientific">Leptospira santarosai serovar Shermani str. LT 821</name>
    <dbReference type="NCBI Taxonomy" id="758847"/>
    <lineage>
        <taxon>Bacteria</taxon>
        <taxon>Pseudomonadati</taxon>
        <taxon>Spirochaetota</taxon>
        <taxon>Spirochaetia</taxon>
        <taxon>Leptospirales</taxon>
        <taxon>Leptospiraceae</taxon>
        <taxon>Leptospira</taxon>
    </lineage>
</organism>
<dbReference type="Proteomes" id="UP000035800">
    <property type="component" value="Chromosome I"/>
</dbReference>
<sequence>MTIDRARRTSALVRKLTIDFEIDVVYGLYCS</sequence>
<proteinExistence type="predicted"/>
<dbReference type="EMBL" id="CP006694">
    <property type="protein sequence ID" value="AIT10819.1"/>
    <property type="molecule type" value="Genomic_DNA"/>
</dbReference>
<dbReference type="AlphaFoldDB" id="A0A097ESB1"/>